<comment type="caution">
    <text evidence="2">The sequence shown here is derived from an EMBL/GenBank/DDBJ whole genome shotgun (WGS) entry which is preliminary data.</text>
</comment>
<dbReference type="AlphaFoldDB" id="A0AAV7S410"/>
<dbReference type="Proteomes" id="UP001066276">
    <property type="component" value="Chromosome 5"/>
</dbReference>
<proteinExistence type="predicted"/>
<evidence type="ECO:0000313" key="2">
    <source>
        <dbReference type="EMBL" id="KAJ1159219.1"/>
    </source>
</evidence>
<organism evidence="2 3">
    <name type="scientific">Pleurodeles waltl</name>
    <name type="common">Iberian ribbed newt</name>
    <dbReference type="NCBI Taxonomy" id="8319"/>
    <lineage>
        <taxon>Eukaryota</taxon>
        <taxon>Metazoa</taxon>
        <taxon>Chordata</taxon>
        <taxon>Craniata</taxon>
        <taxon>Vertebrata</taxon>
        <taxon>Euteleostomi</taxon>
        <taxon>Amphibia</taxon>
        <taxon>Batrachia</taxon>
        <taxon>Caudata</taxon>
        <taxon>Salamandroidea</taxon>
        <taxon>Salamandridae</taxon>
        <taxon>Pleurodelinae</taxon>
        <taxon>Pleurodeles</taxon>
    </lineage>
</organism>
<dbReference type="EMBL" id="JANPWB010000009">
    <property type="protein sequence ID" value="KAJ1159219.1"/>
    <property type="molecule type" value="Genomic_DNA"/>
</dbReference>
<gene>
    <name evidence="2" type="ORF">NDU88_011887</name>
</gene>
<accession>A0AAV7S410</accession>
<protein>
    <submittedName>
        <fullName evidence="2">Uncharacterized protein</fullName>
    </submittedName>
</protein>
<name>A0AAV7S410_PLEWA</name>
<feature type="compositionally biased region" description="Basic residues" evidence="1">
    <location>
        <begin position="1"/>
        <end position="10"/>
    </location>
</feature>
<sequence length="92" mass="9643">MWQPARRQRSAAHSQLGRGHQTGPATGTRGAGSKEAPSPCLGVLEDEATGMGRLRHCFTYDAFFFGGQTGTLNTAASGTTTTIGMVGPPMKF</sequence>
<reference evidence="2" key="1">
    <citation type="journal article" date="2022" name="bioRxiv">
        <title>Sequencing and chromosome-scale assembly of the giantPleurodeles waltlgenome.</title>
        <authorList>
            <person name="Brown T."/>
            <person name="Elewa A."/>
            <person name="Iarovenko S."/>
            <person name="Subramanian E."/>
            <person name="Araus A.J."/>
            <person name="Petzold A."/>
            <person name="Susuki M."/>
            <person name="Suzuki K.-i.T."/>
            <person name="Hayashi T."/>
            <person name="Toyoda A."/>
            <person name="Oliveira C."/>
            <person name="Osipova E."/>
            <person name="Leigh N.D."/>
            <person name="Simon A."/>
            <person name="Yun M.H."/>
        </authorList>
    </citation>
    <scope>NUCLEOTIDE SEQUENCE</scope>
    <source>
        <strain evidence="2">20211129_DDA</strain>
        <tissue evidence="2">Liver</tissue>
    </source>
</reference>
<evidence type="ECO:0000256" key="1">
    <source>
        <dbReference type="SAM" id="MobiDB-lite"/>
    </source>
</evidence>
<keyword evidence="3" id="KW-1185">Reference proteome</keyword>
<evidence type="ECO:0000313" key="3">
    <source>
        <dbReference type="Proteomes" id="UP001066276"/>
    </source>
</evidence>
<feature type="region of interest" description="Disordered" evidence="1">
    <location>
        <begin position="1"/>
        <end position="40"/>
    </location>
</feature>